<evidence type="ECO:0000256" key="1">
    <source>
        <dbReference type="ARBA" id="ARBA00004123"/>
    </source>
</evidence>
<dbReference type="Gene3D" id="1.10.238.10">
    <property type="entry name" value="EF-hand"/>
    <property type="match status" value="1"/>
</dbReference>
<protein>
    <recommendedName>
        <fullName evidence="3">Defective in cullin neddylation protein</fullName>
    </recommendedName>
</protein>
<proteinExistence type="predicted"/>
<evidence type="ECO:0000256" key="4">
    <source>
        <dbReference type="SAM" id="MobiDB-lite"/>
    </source>
</evidence>
<evidence type="ECO:0000313" key="6">
    <source>
        <dbReference type="EMBL" id="KAK2170512.1"/>
    </source>
</evidence>
<dbReference type="GO" id="GO:0005634">
    <property type="term" value="C:nucleus"/>
    <property type="evidence" value="ECO:0007669"/>
    <property type="project" value="UniProtKB-SubCell"/>
</dbReference>
<reference evidence="6" key="1">
    <citation type="journal article" date="2023" name="Mol. Biol. Evol.">
        <title>Third-Generation Sequencing Reveals the Adaptive Role of the Epigenome in Three Deep-Sea Polychaetes.</title>
        <authorList>
            <person name="Perez M."/>
            <person name="Aroh O."/>
            <person name="Sun Y."/>
            <person name="Lan Y."/>
            <person name="Juniper S.K."/>
            <person name="Young C.R."/>
            <person name="Angers B."/>
            <person name="Qian P.Y."/>
        </authorList>
    </citation>
    <scope>NUCLEOTIDE SEQUENCE</scope>
    <source>
        <strain evidence="6">P08H-3</strain>
    </source>
</reference>
<accession>A0AAD9NHJ0</accession>
<comment type="caution">
    <text evidence="6">The sequence shown here is derived from an EMBL/GenBank/DDBJ whole genome shotgun (WGS) entry which is preliminary data.</text>
</comment>
<dbReference type="GO" id="GO:0000151">
    <property type="term" value="C:ubiquitin ligase complex"/>
    <property type="evidence" value="ECO:0007669"/>
    <property type="project" value="TreeGrafter"/>
</dbReference>
<dbReference type="Proteomes" id="UP001208570">
    <property type="component" value="Unassembled WGS sequence"/>
</dbReference>
<comment type="subcellular location">
    <subcellularLocation>
        <location evidence="1">Nucleus</location>
    </subcellularLocation>
</comment>
<evidence type="ECO:0000256" key="3">
    <source>
        <dbReference type="RuleBase" id="RU410713"/>
    </source>
</evidence>
<sequence>MSKLGIHHMVVMHIFNRAQLKLFSGEEYDTLPISEILTVIDNPPEPLTLSVPRVGTSHLCILEWPAAYSSLPLPDHFDSLTLCEQRAVVPTLSTLANTTSRWSLPVPTVTTSGACYMNQACVGIHYHSGPITMPRRKRISVTQEESKTKRPKTSASNRKRSADTEAIFSSKRCVAWFHEYTGLDEDVIGPEGMEKFCEDIGVEPENVVMLCLAWKLDAKQMGFFTKAEWLRGMSELCCDSGTKLQARLDYLRSLLDDPAIFKSIYRYAFDFAKEKDQRSLDMETAKAMLALLLGRNWSLFGIFNQFLEQSHYKVINKDQWYNVLEFTRLIKPDLSNYDEDGAWPVLLDEFVEWYRDQKGITALSDQVLASSASHHNQPNPDSMQYC</sequence>
<dbReference type="PROSITE" id="PS51229">
    <property type="entry name" value="DCUN1"/>
    <property type="match status" value="1"/>
</dbReference>
<feature type="domain" description="DCUN1" evidence="5">
    <location>
        <begin position="168"/>
        <end position="355"/>
    </location>
</feature>
<dbReference type="PANTHER" id="PTHR12281:SF12">
    <property type="entry name" value="DEFECTIVE IN CULLIN NEDDYLATION PROTEIN"/>
    <property type="match status" value="1"/>
</dbReference>
<keyword evidence="2" id="KW-0539">Nucleus</keyword>
<keyword evidence="7" id="KW-1185">Reference proteome</keyword>
<dbReference type="AlphaFoldDB" id="A0AAD9NHJ0"/>
<dbReference type="FunFam" id="1.10.238.10:FF:000041">
    <property type="entry name" value="DCN1-like protein"/>
    <property type="match status" value="1"/>
</dbReference>
<evidence type="ECO:0000259" key="5">
    <source>
        <dbReference type="PROSITE" id="PS51229"/>
    </source>
</evidence>
<evidence type="ECO:0000256" key="2">
    <source>
        <dbReference type="ARBA" id="ARBA00023242"/>
    </source>
</evidence>
<dbReference type="FunFam" id="1.10.238.200:FF:000002">
    <property type="entry name" value="DCN1-like protein"/>
    <property type="match status" value="1"/>
</dbReference>
<feature type="region of interest" description="Disordered" evidence="4">
    <location>
        <begin position="135"/>
        <end position="163"/>
    </location>
</feature>
<gene>
    <name evidence="6" type="ORF">LSH36_2g00015</name>
</gene>
<dbReference type="GO" id="GO:0045116">
    <property type="term" value="P:protein neddylation"/>
    <property type="evidence" value="ECO:0007669"/>
    <property type="project" value="TreeGrafter"/>
</dbReference>
<organism evidence="6 7">
    <name type="scientific">Paralvinella palmiformis</name>
    <dbReference type="NCBI Taxonomy" id="53620"/>
    <lineage>
        <taxon>Eukaryota</taxon>
        <taxon>Metazoa</taxon>
        <taxon>Spiralia</taxon>
        <taxon>Lophotrochozoa</taxon>
        <taxon>Annelida</taxon>
        <taxon>Polychaeta</taxon>
        <taxon>Sedentaria</taxon>
        <taxon>Canalipalpata</taxon>
        <taxon>Terebellida</taxon>
        <taxon>Terebelliformia</taxon>
        <taxon>Alvinellidae</taxon>
        <taxon>Paralvinella</taxon>
    </lineage>
</organism>
<dbReference type="InterPro" id="IPR014764">
    <property type="entry name" value="DCN-prot"/>
</dbReference>
<evidence type="ECO:0000313" key="7">
    <source>
        <dbReference type="Proteomes" id="UP001208570"/>
    </source>
</evidence>
<dbReference type="GO" id="GO:0032182">
    <property type="term" value="F:ubiquitin-like protein binding"/>
    <property type="evidence" value="ECO:0007669"/>
    <property type="project" value="TreeGrafter"/>
</dbReference>
<name>A0AAD9NHJ0_9ANNE</name>
<dbReference type="PANTHER" id="PTHR12281">
    <property type="entry name" value="RP42 RELATED"/>
    <property type="match status" value="1"/>
</dbReference>
<dbReference type="GO" id="GO:0031624">
    <property type="term" value="F:ubiquitin conjugating enzyme binding"/>
    <property type="evidence" value="ECO:0007669"/>
    <property type="project" value="TreeGrafter"/>
</dbReference>
<dbReference type="InterPro" id="IPR005176">
    <property type="entry name" value="PONY_dom"/>
</dbReference>
<dbReference type="Pfam" id="PF03556">
    <property type="entry name" value="Cullin_binding"/>
    <property type="match status" value="1"/>
</dbReference>
<dbReference type="GO" id="GO:0097602">
    <property type="term" value="F:cullin family protein binding"/>
    <property type="evidence" value="ECO:0007669"/>
    <property type="project" value="TreeGrafter"/>
</dbReference>
<comment type="function">
    <text evidence="3">Neddylation of cullins play an essential role in the regulation of SCF-type complexes activity.</text>
</comment>
<dbReference type="Gene3D" id="1.10.238.200">
    <property type="entry name" value="Cullin, PONY binding domain"/>
    <property type="match status" value="1"/>
</dbReference>
<dbReference type="EMBL" id="JAODUP010000002">
    <property type="protein sequence ID" value="KAK2170512.1"/>
    <property type="molecule type" value="Genomic_DNA"/>
</dbReference>
<dbReference type="InterPro" id="IPR042460">
    <property type="entry name" value="DCN1-like_PONY"/>
</dbReference>